<dbReference type="PANTHER" id="PTHR43143">
    <property type="entry name" value="METALLOPHOSPHOESTERASE, CALCINEURIN SUPERFAMILY"/>
    <property type="match status" value="1"/>
</dbReference>
<accession>A0A6L5Z2T9</accession>
<dbReference type="Pfam" id="PF00149">
    <property type="entry name" value="Metallophos"/>
    <property type="match status" value="1"/>
</dbReference>
<dbReference type="GO" id="GO:0016787">
    <property type="term" value="F:hydrolase activity"/>
    <property type="evidence" value="ECO:0007669"/>
    <property type="project" value="InterPro"/>
</dbReference>
<dbReference type="InterPro" id="IPR029052">
    <property type="entry name" value="Metallo-depent_PP-like"/>
</dbReference>
<protein>
    <submittedName>
        <fullName evidence="2">Metallophosphoesterase</fullName>
    </submittedName>
</protein>
<dbReference type="InterPro" id="IPR051918">
    <property type="entry name" value="STPP_CPPED1"/>
</dbReference>
<dbReference type="AlphaFoldDB" id="A0A6L5Z2T9"/>
<reference evidence="2 3" key="1">
    <citation type="submission" date="2019-10" db="EMBL/GenBank/DDBJ databases">
        <title>Cognatihalovulum marinum gen. nov. sp. nov., a new member of the family Rhodobacteraceae isolated from deep seawater of the Northwest Indian Ocean.</title>
        <authorList>
            <person name="Ruan C."/>
            <person name="Wang J."/>
            <person name="Zheng X."/>
            <person name="Song L."/>
            <person name="Zhu Y."/>
            <person name="Huang Y."/>
            <person name="Lu Z."/>
            <person name="Du W."/>
            <person name="Huang L."/>
            <person name="Dai X."/>
        </authorList>
    </citation>
    <scope>NUCLEOTIDE SEQUENCE [LARGE SCALE GENOMIC DNA]</scope>
    <source>
        <strain evidence="2 3">2CG4</strain>
    </source>
</reference>
<dbReference type="SUPFAM" id="SSF56300">
    <property type="entry name" value="Metallo-dependent phosphatases"/>
    <property type="match status" value="1"/>
</dbReference>
<keyword evidence="3" id="KW-1185">Reference proteome</keyword>
<dbReference type="Gene3D" id="3.60.21.10">
    <property type="match status" value="1"/>
</dbReference>
<evidence type="ECO:0000313" key="2">
    <source>
        <dbReference type="EMBL" id="MSU90589.1"/>
    </source>
</evidence>
<dbReference type="InterPro" id="IPR004843">
    <property type="entry name" value="Calcineurin-like_PHP"/>
</dbReference>
<sequence length="274" mass="30259">MSSFEIFQISDPHLSPARPQFVPNFEIARDLIDGFRPDLVVCTGDLTVEAPDRPAELEFARQALDSLRSPRKVIPGNHDVGDNPDAGHAPERPVCAEWLAAYERVFGDGRWVMREAAWTLIGLNAQLFNSGLPQEAAQLDWLADRLDGAAGPVAIFCHKPLFCEVPDETPALRPFFVPTATRPALVGLLRRADVRLFASGHVHQGRDRTQAGVRHVWAPPVSFVLPDAMQPRYGTKACGLVRYRFTPDALAVEMLYPEQLMSPAEDIVAQAYAA</sequence>
<evidence type="ECO:0000313" key="3">
    <source>
        <dbReference type="Proteomes" id="UP000474957"/>
    </source>
</evidence>
<dbReference type="PANTHER" id="PTHR43143:SF1">
    <property type="entry name" value="SERINE_THREONINE-PROTEIN PHOSPHATASE CPPED1"/>
    <property type="match status" value="1"/>
</dbReference>
<name>A0A6L5Z2T9_9RHOB</name>
<dbReference type="Proteomes" id="UP000474957">
    <property type="component" value="Unassembled WGS sequence"/>
</dbReference>
<evidence type="ECO:0000259" key="1">
    <source>
        <dbReference type="Pfam" id="PF00149"/>
    </source>
</evidence>
<dbReference type="EMBL" id="WIND01000010">
    <property type="protein sequence ID" value="MSU90589.1"/>
    <property type="molecule type" value="Genomic_DNA"/>
</dbReference>
<dbReference type="RefSeq" id="WP_154447078.1">
    <property type="nucleotide sequence ID" value="NZ_WIND01000010.1"/>
</dbReference>
<organism evidence="2 3">
    <name type="scientific">Halovulum marinum</name>
    <dbReference type="NCBI Taxonomy" id="2662447"/>
    <lineage>
        <taxon>Bacteria</taxon>
        <taxon>Pseudomonadati</taxon>
        <taxon>Pseudomonadota</taxon>
        <taxon>Alphaproteobacteria</taxon>
        <taxon>Rhodobacterales</taxon>
        <taxon>Paracoccaceae</taxon>
        <taxon>Halovulum</taxon>
    </lineage>
</organism>
<proteinExistence type="predicted"/>
<comment type="caution">
    <text evidence="2">The sequence shown here is derived from an EMBL/GenBank/DDBJ whole genome shotgun (WGS) entry which is preliminary data.</text>
</comment>
<gene>
    <name evidence="2" type="ORF">GE300_13335</name>
</gene>
<feature type="domain" description="Calcineurin-like phosphoesterase" evidence="1">
    <location>
        <begin position="6"/>
        <end position="204"/>
    </location>
</feature>